<evidence type="ECO:0000259" key="1">
    <source>
        <dbReference type="Pfam" id="PF08337"/>
    </source>
</evidence>
<sequence>MTWPCCPVITDQEMGSAMQQLSTQQAEEFDMVAALKELYIYVTKYREPIIEALTTDPNCRRLHLAQKLDSVAYTLGGEETSAC</sequence>
<dbReference type="InterPro" id="IPR031148">
    <property type="entry name" value="Plexin"/>
</dbReference>
<dbReference type="GO" id="GO:0008360">
    <property type="term" value="P:regulation of cell shape"/>
    <property type="evidence" value="ECO:0007669"/>
    <property type="project" value="TreeGrafter"/>
</dbReference>
<dbReference type="EMBL" id="JAPWTK010000038">
    <property type="protein sequence ID" value="KAJ8955488.1"/>
    <property type="molecule type" value="Genomic_DNA"/>
</dbReference>
<dbReference type="PANTHER" id="PTHR22625">
    <property type="entry name" value="PLEXIN"/>
    <property type="match status" value="1"/>
</dbReference>
<dbReference type="Pfam" id="PF08337">
    <property type="entry name" value="Plexin_cytopl"/>
    <property type="match status" value="1"/>
</dbReference>
<dbReference type="GO" id="GO:0008045">
    <property type="term" value="P:motor neuron axon guidance"/>
    <property type="evidence" value="ECO:0007669"/>
    <property type="project" value="TreeGrafter"/>
</dbReference>
<dbReference type="Gene3D" id="1.10.506.10">
    <property type="entry name" value="GTPase Activation - p120gap, domain 1"/>
    <property type="match status" value="1"/>
</dbReference>
<dbReference type="AlphaFoldDB" id="A0AAV8YWU2"/>
<name>A0AAV8YWU2_9CUCU</name>
<evidence type="ECO:0000313" key="3">
    <source>
        <dbReference type="Proteomes" id="UP001162162"/>
    </source>
</evidence>
<dbReference type="GO" id="GO:0030334">
    <property type="term" value="P:regulation of cell migration"/>
    <property type="evidence" value="ECO:0007669"/>
    <property type="project" value="TreeGrafter"/>
</dbReference>
<accession>A0AAV8YWU2</accession>
<dbReference type="GO" id="GO:0007162">
    <property type="term" value="P:negative regulation of cell adhesion"/>
    <property type="evidence" value="ECO:0007669"/>
    <property type="project" value="TreeGrafter"/>
</dbReference>
<dbReference type="PANTHER" id="PTHR22625:SF44">
    <property type="entry name" value="PLEXIN-B"/>
    <property type="match status" value="1"/>
</dbReference>
<gene>
    <name evidence="2" type="ORF">NQ318_003591</name>
</gene>
<reference evidence="2" key="1">
    <citation type="journal article" date="2023" name="Insect Mol. Biol.">
        <title>Genome sequencing provides insights into the evolution of gene families encoding plant cell wall-degrading enzymes in longhorned beetles.</title>
        <authorList>
            <person name="Shin N.R."/>
            <person name="Okamura Y."/>
            <person name="Kirsch R."/>
            <person name="Pauchet Y."/>
        </authorList>
    </citation>
    <scope>NUCLEOTIDE SEQUENCE</scope>
    <source>
        <strain evidence="2">AMC_N1</strain>
    </source>
</reference>
<evidence type="ECO:0000313" key="2">
    <source>
        <dbReference type="EMBL" id="KAJ8955488.1"/>
    </source>
</evidence>
<protein>
    <recommendedName>
        <fullName evidence="1">Plexin cytoplasmic RasGAP domain-containing protein</fullName>
    </recommendedName>
</protein>
<dbReference type="GO" id="GO:0002116">
    <property type="term" value="C:semaphorin receptor complex"/>
    <property type="evidence" value="ECO:0007669"/>
    <property type="project" value="TreeGrafter"/>
</dbReference>
<comment type="caution">
    <text evidence="2">The sequence shown here is derived from an EMBL/GenBank/DDBJ whole genome shotgun (WGS) entry which is preliminary data.</text>
</comment>
<dbReference type="InterPro" id="IPR008936">
    <property type="entry name" value="Rho_GTPase_activation_prot"/>
</dbReference>
<dbReference type="InterPro" id="IPR013548">
    <property type="entry name" value="Plexin_cytoplasmic_RasGAP_dom"/>
</dbReference>
<dbReference type="Proteomes" id="UP001162162">
    <property type="component" value="Unassembled WGS sequence"/>
</dbReference>
<dbReference type="GO" id="GO:0017154">
    <property type="term" value="F:semaphorin receptor activity"/>
    <property type="evidence" value="ECO:0007669"/>
    <property type="project" value="InterPro"/>
</dbReference>
<keyword evidence="3" id="KW-1185">Reference proteome</keyword>
<dbReference type="GO" id="GO:0097374">
    <property type="term" value="P:sensory neuron axon guidance"/>
    <property type="evidence" value="ECO:0007669"/>
    <property type="project" value="TreeGrafter"/>
</dbReference>
<proteinExistence type="predicted"/>
<feature type="domain" description="Plexin cytoplasmic RasGAP" evidence="1">
    <location>
        <begin position="7"/>
        <end position="49"/>
    </location>
</feature>
<dbReference type="GO" id="GO:0005886">
    <property type="term" value="C:plasma membrane"/>
    <property type="evidence" value="ECO:0007669"/>
    <property type="project" value="TreeGrafter"/>
</dbReference>
<dbReference type="GO" id="GO:0050772">
    <property type="term" value="P:positive regulation of axonogenesis"/>
    <property type="evidence" value="ECO:0007669"/>
    <property type="project" value="TreeGrafter"/>
</dbReference>
<organism evidence="2 3">
    <name type="scientific">Aromia moschata</name>
    <dbReference type="NCBI Taxonomy" id="1265417"/>
    <lineage>
        <taxon>Eukaryota</taxon>
        <taxon>Metazoa</taxon>
        <taxon>Ecdysozoa</taxon>
        <taxon>Arthropoda</taxon>
        <taxon>Hexapoda</taxon>
        <taxon>Insecta</taxon>
        <taxon>Pterygota</taxon>
        <taxon>Neoptera</taxon>
        <taxon>Endopterygota</taxon>
        <taxon>Coleoptera</taxon>
        <taxon>Polyphaga</taxon>
        <taxon>Cucujiformia</taxon>
        <taxon>Chrysomeloidea</taxon>
        <taxon>Cerambycidae</taxon>
        <taxon>Cerambycinae</taxon>
        <taxon>Callichromatini</taxon>
        <taxon>Aromia</taxon>
    </lineage>
</organism>